<gene>
    <name evidence="2" type="ORF">CKO31_20110</name>
</gene>
<keyword evidence="3" id="KW-1185">Reference proteome</keyword>
<dbReference type="Proteomes" id="UP000748752">
    <property type="component" value="Unassembled WGS sequence"/>
</dbReference>
<evidence type="ECO:0000259" key="1">
    <source>
        <dbReference type="Pfam" id="PF09995"/>
    </source>
</evidence>
<organism evidence="2 3">
    <name type="scientific">Thiohalocapsa halophila</name>
    <dbReference type="NCBI Taxonomy" id="69359"/>
    <lineage>
        <taxon>Bacteria</taxon>
        <taxon>Pseudomonadati</taxon>
        <taxon>Pseudomonadota</taxon>
        <taxon>Gammaproteobacteria</taxon>
        <taxon>Chromatiales</taxon>
        <taxon>Chromatiaceae</taxon>
        <taxon>Thiohalocapsa</taxon>
    </lineage>
</organism>
<protein>
    <recommendedName>
        <fullName evidence="1">ER-bound oxygenase mpaB/mpaB'/Rubber oxygenase catalytic domain-containing protein</fullName>
    </recommendedName>
</protein>
<dbReference type="InterPro" id="IPR046366">
    <property type="entry name" value="MPAB"/>
</dbReference>
<dbReference type="PANTHER" id="PTHR36124:SF1">
    <property type="entry name" value="ER-BOUND OXYGENASE MPAB_MPAB'_RUBBER OXYGENASE CATALYTIC DOMAIN-CONTAINING PROTEIN"/>
    <property type="match status" value="1"/>
</dbReference>
<dbReference type="Pfam" id="PF09995">
    <property type="entry name" value="MPAB_Lcp_cat"/>
    <property type="match status" value="1"/>
</dbReference>
<dbReference type="RefSeq" id="WP_200240943.1">
    <property type="nucleotide sequence ID" value="NZ_NRRV01000064.1"/>
</dbReference>
<sequence length="303" mass="34945">MSSQAIKDPPYLQTLIPPEILAPRDRFARARYIASLDPEADCEQIGFLLASCEFPWDTTRALELALLRTFGVAKGTPLLVETGELIRRTQKRYDDTALILAEIQENGVDHPRGRAALKRMNQQHGRYAIPQDEYLYTLTTFVFEPIRWNARFGWRRMSEAERLATFHVWRRIGARMGIRAIPDSYAELERFNMEFERANFRYSEHNHALAVATRNLMLGWLLPRSLWPAAAPVTHALLDAPMLRAVGLDPAPAPVRGLVLGGMALRRRVLRHLPPRRRPRLLTRQRHHSYPRGYRIEELGADR</sequence>
<dbReference type="PANTHER" id="PTHR36124">
    <property type="match status" value="1"/>
</dbReference>
<evidence type="ECO:0000313" key="2">
    <source>
        <dbReference type="EMBL" id="MBK1633014.1"/>
    </source>
</evidence>
<evidence type="ECO:0000313" key="3">
    <source>
        <dbReference type="Proteomes" id="UP000748752"/>
    </source>
</evidence>
<accession>A0ABS1CME4</accession>
<dbReference type="EMBL" id="NRRV01000064">
    <property type="protein sequence ID" value="MBK1633014.1"/>
    <property type="molecule type" value="Genomic_DNA"/>
</dbReference>
<proteinExistence type="predicted"/>
<reference evidence="2 3" key="1">
    <citation type="journal article" date="2020" name="Microorganisms">
        <title>Osmotic Adaptation and Compatible Solute Biosynthesis of Phototrophic Bacteria as Revealed from Genome Analyses.</title>
        <authorList>
            <person name="Imhoff J.F."/>
            <person name="Rahn T."/>
            <person name="Kunzel S."/>
            <person name="Keller A."/>
            <person name="Neulinger S.C."/>
        </authorList>
    </citation>
    <scope>NUCLEOTIDE SEQUENCE [LARGE SCALE GENOMIC DNA]</scope>
    <source>
        <strain evidence="2 3">DSM 6210</strain>
    </source>
</reference>
<dbReference type="InterPro" id="IPR018713">
    <property type="entry name" value="MPAB/Lcp_cat_dom"/>
</dbReference>
<comment type="caution">
    <text evidence="2">The sequence shown here is derived from an EMBL/GenBank/DDBJ whole genome shotgun (WGS) entry which is preliminary data.</text>
</comment>
<feature type="domain" description="ER-bound oxygenase mpaB/mpaB'/Rubber oxygenase catalytic" evidence="1">
    <location>
        <begin position="123"/>
        <end position="256"/>
    </location>
</feature>
<name>A0ABS1CME4_9GAMM</name>